<dbReference type="InterPro" id="IPR027417">
    <property type="entry name" value="P-loop_NTPase"/>
</dbReference>
<name>A0ABU9YSP3_9PROT</name>
<dbReference type="InterPro" id="IPR025669">
    <property type="entry name" value="AAA_dom"/>
</dbReference>
<dbReference type="CDD" id="cd02042">
    <property type="entry name" value="ParAB_family"/>
    <property type="match status" value="1"/>
</dbReference>
<evidence type="ECO:0000313" key="3">
    <source>
        <dbReference type="Proteomes" id="UP001413721"/>
    </source>
</evidence>
<sequence>MKIVAIFNNKGGVGKTTYMYHVAHMLAERDLTILMVDCDSQCNLTAYSLRDVDIKKSWGASGNSIFQNIMPVFQGLGDIRDRAPSSALNSKGRLYIVPGDLRLSDFEDSLGDTWNSARGGSEASVRTQSAIHRYIIKAAQKVEADLVMIDLGPNLGALNRAVLASADYFITPVAPDLFSLQGTENLGRKLVSWRDGWEQVHLNSKNFNFPIPKGAPKFLGYVIQQHNVRSNPEGMSKGWKIYGKELMPAINVNIIAKLKPNHQVIEWEGDNHELGKIPNLHSLIPYSMEAKKPIFYCNGSDGLNGAHITKAKNCSALFEDIVSTLQAVALPSFDDPLA</sequence>
<dbReference type="PANTHER" id="PTHR13696">
    <property type="entry name" value="P-LOOP CONTAINING NUCLEOSIDE TRIPHOSPHATE HYDROLASE"/>
    <property type="match status" value="1"/>
</dbReference>
<dbReference type="Pfam" id="PF13614">
    <property type="entry name" value="AAA_31"/>
    <property type="match status" value="1"/>
</dbReference>
<dbReference type="EMBL" id="JBBKTW010000014">
    <property type="protein sequence ID" value="MEN2991816.1"/>
    <property type="molecule type" value="Genomic_DNA"/>
</dbReference>
<evidence type="ECO:0000259" key="1">
    <source>
        <dbReference type="Pfam" id="PF13614"/>
    </source>
</evidence>
<evidence type="ECO:0000313" key="2">
    <source>
        <dbReference type="EMBL" id="MEN2991816.1"/>
    </source>
</evidence>
<reference evidence="2 3" key="1">
    <citation type="submission" date="2024-03" db="EMBL/GenBank/DDBJ databases">
        <title>High-quality draft genome sequencing of Tistrella sp. BH-R2-4.</title>
        <authorList>
            <person name="Dong C."/>
        </authorList>
    </citation>
    <scope>NUCLEOTIDE SEQUENCE [LARGE SCALE GENOMIC DNA]</scope>
    <source>
        <strain evidence="2 3">BH-R2-4</strain>
    </source>
</reference>
<proteinExistence type="predicted"/>
<dbReference type="SUPFAM" id="SSF52540">
    <property type="entry name" value="P-loop containing nucleoside triphosphate hydrolases"/>
    <property type="match status" value="1"/>
</dbReference>
<feature type="domain" description="AAA" evidence="1">
    <location>
        <begin position="1"/>
        <end position="189"/>
    </location>
</feature>
<comment type="caution">
    <text evidence="2">The sequence shown here is derived from an EMBL/GenBank/DDBJ whole genome shotgun (WGS) entry which is preliminary data.</text>
</comment>
<accession>A0ABU9YSP3</accession>
<dbReference type="Proteomes" id="UP001413721">
    <property type="component" value="Unassembled WGS sequence"/>
</dbReference>
<gene>
    <name evidence="2" type="ORF">WG926_26125</name>
</gene>
<dbReference type="PANTHER" id="PTHR13696:SF99">
    <property type="entry name" value="COBYRINIC ACID AC-DIAMIDE SYNTHASE"/>
    <property type="match status" value="1"/>
</dbReference>
<dbReference type="Gene3D" id="3.40.50.300">
    <property type="entry name" value="P-loop containing nucleotide triphosphate hydrolases"/>
    <property type="match status" value="1"/>
</dbReference>
<protein>
    <submittedName>
        <fullName evidence="2">AAA family ATPase</fullName>
    </submittedName>
</protein>
<dbReference type="RefSeq" id="WP_345938666.1">
    <property type="nucleotide sequence ID" value="NZ_JBBKTW010000014.1"/>
</dbReference>
<organism evidence="2 3">
    <name type="scientific">Tistrella arctica</name>
    <dbReference type="NCBI Taxonomy" id="3133430"/>
    <lineage>
        <taxon>Bacteria</taxon>
        <taxon>Pseudomonadati</taxon>
        <taxon>Pseudomonadota</taxon>
        <taxon>Alphaproteobacteria</taxon>
        <taxon>Geminicoccales</taxon>
        <taxon>Geminicoccaceae</taxon>
        <taxon>Tistrella</taxon>
    </lineage>
</organism>
<keyword evidence="3" id="KW-1185">Reference proteome</keyword>
<dbReference type="InterPro" id="IPR050678">
    <property type="entry name" value="DNA_Partitioning_ATPase"/>
</dbReference>